<name>A0A840Z2H1_9SPHN</name>
<organism evidence="1 2">
    <name type="scientific">Stakelama sediminis</name>
    <dbReference type="NCBI Taxonomy" id="463200"/>
    <lineage>
        <taxon>Bacteria</taxon>
        <taxon>Pseudomonadati</taxon>
        <taxon>Pseudomonadota</taxon>
        <taxon>Alphaproteobacteria</taxon>
        <taxon>Sphingomonadales</taxon>
        <taxon>Sphingomonadaceae</taxon>
        <taxon>Stakelama</taxon>
    </lineage>
</organism>
<dbReference type="AlphaFoldDB" id="A0A840Z2H1"/>
<comment type="caution">
    <text evidence="1">The sequence shown here is derived from an EMBL/GenBank/DDBJ whole genome shotgun (WGS) entry which is preliminary data.</text>
</comment>
<evidence type="ECO:0000313" key="2">
    <source>
        <dbReference type="Proteomes" id="UP000554342"/>
    </source>
</evidence>
<evidence type="ECO:0008006" key="3">
    <source>
        <dbReference type="Google" id="ProtNLM"/>
    </source>
</evidence>
<dbReference type="RefSeq" id="WP_184005366.1">
    <property type="nucleotide sequence ID" value="NZ_BAABIF010000011.1"/>
</dbReference>
<evidence type="ECO:0000313" key="1">
    <source>
        <dbReference type="EMBL" id="MBB5719957.1"/>
    </source>
</evidence>
<keyword evidence="2" id="KW-1185">Reference proteome</keyword>
<protein>
    <recommendedName>
        <fullName evidence="3">DUF3800 domain-containing protein</fullName>
    </recommendedName>
</protein>
<reference evidence="1 2" key="1">
    <citation type="submission" date="2020-08" db="EMBL/GenBank/DDBJ databases">
        <title>Genomic Encyclopedia of Type Strains, Phase IV (KMG-IV): sequencing the most valuable type-strain genomes for metagenomic binning, comparative biology and taxonomic classification.</title>
        <authorList>
            <person name="Goeker M."/>
        </authorList>
    </citation>
    <scope>NUCLEOTIDE SEQUENCE [LARGE SCALE GENOMIC DNA]</scope>
    <source>
        <strain evidence="1 2">DSM 27203</strain>
    </source>
</reference>
<accession>A0A840Z2H1</accession>
<sequence>MVCFRIDESGYTGFDLLNSEQRFQGATAIAIEDDDAAALIRHHFPRLQAPELKYSSVSRRPSNHRPLLALLRDLLSEYKSVTYVCDKRFLLTLMFLEYAAEPYYYERGTNFYQHGQNFTLGSILFQAGPRLLGEGRLQKLMTAFQRAMKEKSPAALHDLVDAARRTKWRELPEALGPIANGAPECLEAIATPGVTTDAAMVVLQALISRMEVMSGGPYRVEHDQSKNLETYHHLIEKLIAHDAEVEFRSSEIATLKFPLKMTGVVQVNSVASPAVQLADVLVGATLETANTLARLRKGGLDPEQVIPLYGEDQIIYLAPSMDVAEQRRFRAGSQGAEMIDYFAANFGSTT</sequence>
<dbReference type="EMBL" id="JACIJI010000007">
    <property type="protein sequence ID" value="MBB5719957.1"/>
    <property type="molecule type" value="Genomic_DNA"/>
</dbReference>
<dbReference type="Proteomes" id="UP000554342">
    <property type="component" value="Unassembled WGS sequence"/>
</dbReference>
<gene>
    <name evidence="1" type="ORF">FHR23_002916</name>
</gene>
<proteinExistence type="predicted"/>